<evidence type="ECO:0000313" key="4">
    <source>
        <dbReference type="Proteomes" id="UP000241890"/>
    </source>
</evidence>
<protein>
    <submittedName>
        <fullName evidence="3">Tudor domain-containing protein 1</fullName>
    </submittedName>
</protein>
<reference evidence="3 4" key="1">
    <citation type="submission" date="2017-12" db="EMBL/GenBank/DDBJ databases">
        <title>Sequencing, de novo assembly and annotation of complete genome of a new Thraustochytrid species, strain FCC1311.</title>
        <authorList>
            <person name="Sedici K."/>
            <person name="Godart F."/>
            <person name="Aiese Cigliano R."/>
            <person name="Sanseverino W."/>
            <person name="Barakat M."/>
            <person name="Ortet P."/>
            <person name="Marechal E."/>
            <person name="Cagnac O."/>
            <person name="Amato A."/>
        </authorList>
    </citation>
    <scope>NUCLEOTIDE SEQUENCE [LARGE SCALE GENOMIC DNA]</scope>
</reference>
<evidence type="ECO:0000259" key="2">
    <source>
        <dbReference type="PROSITE" id="PS50304"/>
    </source>
</evidence>
<dbReference type="EMBL" id="BEYU01000028">
    <property type="protein sequence ID" value="GBG27209.1"/>
    <property type="molecule type" value="Genomic_DNA"/>
</dbReference>
<feature type="compositionally biased region" description="Polar residues" evidence="1">
    <location>
        <begin position="158"/>
        <end position="168"/>
    </location>
</feature>
<accession>A0A2R5GA70</accession>
<feature type="compositionally biased region" description="Basic and acidic residues" evidence="1">
    <location>
        <begin position="55"/>
        <end position="70"/>
    </location>
</feature>
<feature type="compositionally biased region" description="Basic and acidic residues" evidence="1">
    <location>
        <begin position="137"/>
        <end position="148"/>
    </location>
</feature>
<comment type="caution">
    <text evidence="3">The sequence shown here is derived from an EMBL/GenBank/DDBJ whole genome shotgun (WGS) entry which is preliminary data.</text>
</comment>
<dbReference type="CDD" id="cd21182">
    <property type="entry name" value="Tudor_SMN_SPF30-like"/>
    <property type="match status" value="1"/>
</dbReference>
<feature type="region of interest" description="Disordered" evidence="1">
    <location>
        <begin position="419"/>
        <end position="450"/>
    </location>
</feature>
<gene>
    <name evidence="3" type="ORF">FCC1311_017613</name>
</gene>
<feature type="compositionally biased region" description="Low complexity" evidence="1">
    <location>
        <begin position="1"/>
        <end position="11"/>
    </location>
</feature>
<dbReference type="AlphaFoldDB" id="A0A2R5GA70"/>
<feature type="region of interest" description="Disordered" evidence="1">
    <location>
        <begin position="350"/>
        <end position="383"/>
    </location>
</feature>
<name>A0A2R5GA70_9STRA</name>
<dbReference type="Gene3D" id="2.30.30.140">
    <property type="match status" value="1"/>
</dbReference>
<evidence type="ECO:0000256" key="1">
    <source>
        <dbReference type="SAM" id="MobiDB-lite"/>
    </source>
</evidence>
<dbReference type="SMART" id="SM00333">
    <property type="entry name" value="TUDOR"/>
    <property type="match status" value="2"/>
</dbReference>
<sequence>MPSSIRPFFAEAKAERRRSRRGRLAATPRALLRASPSSSPSLFFSHASKQAGRQASREASERASEMDVDGLRKQLVDVEKLLESDPANEAYVELRNSLTEALALADSDSDSDSDAESEAEAQVEATNAAAKQTSTHETLDENEKDDAKAPAQEHLNVARSNSKAQDNEATAMARTDNVTEPQDDKKTSPQEFTLPDSMRQKRQDLEKIVLGSVCEAFDKVTGVWNSAILEQYTNVEQGKCQVRFLYKKDDLCAVDPEGVRPIKAKTSFDKMSVQIGQPCEARFSGDGKRYAATVLRLTPHGCVVRFKRYNNEEEVAYQHLRLLSPEEVAQPTSDRQAIAAAMSGIAPASATSSQASSTDLSAGGGGTSGSNTNEAADSASGMRLSQDIASIPEHLRVKEGDSEKVKERKRKALRLLKKQTKAAKRDLALEQKKQGWKAFQAKSKLKKRKR</sequence>
<evidence type="ECO:0000313" key="3">
    <source>
        <dbReference type="EMBL" id="GBG27209.1"/>
    </source>
</evidence>
<dbReference type="InParanoid" id="A0A2R5GA70"/>
<dbReference type="InterPro" id="IPR002999">
    <property type="entry name" value="Tudor"/>
</dbReference>
<dbReference type="Proteomes" id="UP000241890">
    <property type="component" value="Unassembled WGS sequence"/>
</dbReference>
<organism evidence="3 4">
    <name type="scientific">Hondaea fermentalgiana</name>
    <dbReference type="NCBI Taxonomy" id="2315210"/>
    <lineage>
        <taxon>Eukaryota</taxon>
        <taxon>Sar</taxon>
        <taxon>Stramenopiles</taxon>
        <taxon>Bigyra</taxon>
        <taxon>Labyrinthulomycetes</taxon>
        <taxon>Thraustochytrida</taxon>
        <taxon>Thraustochytriidae</taxon>
        <taxon>Hondaea</taxon>
    </lineage>
</organism>
<feature type="compositionally biased region" description="Low complexity" evidence="1">
    <location>
        <begin position="24"/>
        <end position="48"/>
    </location>
</feature>
<proteinExistence type="predicted"/>
<feature type="compositionally biased region" description="Basic and acidic residues" evidence="1">
    <location>
        <begin position="423"/>
        <end position="433"/>
    </location>
</feature>
<dbReference type="SUPFAM" id="SSF63748">
    <property type="entry name" value="Tudor/PWWP/MBT"/>
    <property type="match status" value="1"/>
</dbReference>
<feature type="compositionally biased region" description="Low complexity" evidence="1">
    <location>
        <begin position="350"/>
        <end position="361"/>
    </location>
</feature>
<feature type="domain" description="Tudor" evidence="2">
    <location>
        <begin position="272"/>
        <end position="330"/>
    </location>
</feature>
<feature type="region of interest" description="Disordered" evidence="1">
    <location>
        <begin position="1"/>
        <end position="70"/>
    </location>
</feature>
<feature type="compositionally biased region" description="Acidic residues" evidence="1">
    <location>
        <begin position="107"/>
        <end position="121"/>
    </location>
</feature>
<dbReference type="OrthoDB" id="79171at2759"/>
<feature type="region of interest" description="Disordered" evidence="1">
    <location>
        <begin position="103"/>
        <end position="199"/>
    </location>
</feature>
<dbReference type="PROSITE" id="PS50304">
    <property type="entry name" value="TUDOR"/>
    <property type="match status" value="1"/>
</dbReference>
<keyword evidence="4" id="KW-1185">Reference proteome</keyword>